<dbReference type="InterPro" id="IPR027372">
    <property type="entry name" value="Phytase-like_dom"/>
</dbReference>
<sequence>MKASTQALLATLSFAPCALGAACRIRTTVLGSWSGDEYTPSSSPGATVPATWSSVNPDNAQSYPWGPSSGSISRNGYSGKPSETHSSKQLPSKSSVQPYWSSLAAVSSDSVSAAHTGSASSWAYISRSPAPESSKISYGSSVPAGIPSSSRSVVTSRAVSSSQAYSTSSASPSRSVPSSSTSSVPPVFSTSCNGKTYIYNELAGYGVLPGDSRDSFGDTLGGFGSAIAIDRKSWTKVGDSYTFTLYALPDRGWNTEGTLNFQSRVHKFQMTFTPAPGATVDNPSAPNLVFKYVDTLLLTGPDGVPTTGLNADELDYETIDGFPIMPVATYTGDGFGGSGPGGRRISVDAEGLHLGSDGSFWVSDEYGPYIYQFDASGKMLQAIAPPPAIVPERNGSISFTTDDAFIYDQDFTIEPDDPDQGRENNQGFEGFTADPSGKNIWALVQSACSQEGGTHKADRRYTRLVQYDVSATPRLVGEWVVPLPLYNDSGSTLVAAQSEIHYISDTQFLILSRDKNHGHGQDDSTSIYRHADVFDISAATNIVGVYDAVDGQIATSKGVLNASITPAEYCSFIDYNINAQLNRFGVHNGGDQNSTLLNEKWESLALMPAEGEDEYYLFSLSDNDFITQNGFMNFGRFPYADSSGYNLDNQALVFKVTLPKGSSPLVS</sequence>
<evidence type="ECO:0000256" key="1">
    <source>
        <dbReference type="SAM" id="MobiDB-lite"/>
    </source>
</evidence>
<protein>
    <recommendedName>
        <fullName evidence="3">Phytase-like domain-containing protein</fullName>
    </recommendedName>
</protein>
<dbReference type="VEuPathDB" id="FungiDB:PV09_07291"/>
<dbReference type="SUPFAM" id="SSF63829">
    <property type="entry name" value="Calcium-dependent phosphotriesterase"/>
    <property type="match status" value="1"/>
</dbReference>
<keyword evidence="2" id="KW-0732">Signal</keyword>
<evidence type="ECO:0000256" key="2">
    <source>
        <dbReference type="SAM" id="SignalP"/>
    </source>
</evidence>
<dbReference type="HOGENOM" id="CLU_026803_0_0_1"/>
<dbReference type="AlphaFoldDB" id="A0A0D2AQ05"/>
<evidence type="ECO:0000313" key="5">
    <source>
        <dbReference type="Proteomes" id="UP000053259"/>
    </source>
</evidence>
<dbReference type="PANTHER" id="PTHR37957:SF1">
    <property type="entry name" value="PHYTASE-LIKE DOMAIN-CONTAINING PROTEIN"/>
    <property type="match status" value="1"/>
</dbReference>
<keyword evidence="5" id="KW-1185">Reference proteome</keyword>
<evidence type="ECO:0000259" key="3">
    <source>
        <dbReference type="Pfam" id="PF13449"/>
    </source>
</evidence>
<feature type="region of interest" description="Disordered" evidence="1">
    <location>
        <begin position="59"/>
        <end position="94"/>
    </location>
</feature>
<dbReference type="EMBL" id="KN847556">
    <property type="protein sequence ID" value="KIW01249.1"/>
    <property type="molecule type" value="Genomic_DNA"/>
</dbReference>
<dbReference type="Proteomes" id="UP000053259">
    <property type="component" value="Unassembled WGS sequence"/>
</dbReference>
<dbReference type="PANTHER" id="PTHR37957">
    <property type="entry name" value="BLR7070 PROTEIN"/>
    <property type="match status" value="1"/>
</dbReference>
<feature type="region of interest" description="Disordered" evidence="1">
    <location>
        <begin position="164"/>
        <end position="187"/>
    </location>
</feature>
<organism evidence="4 5">
    <name type="scientific">Verruconis gallopava</name>
    <dbReference type="NCBI Taxonomy" id="253628"/>
    <lineage>
        <taxon>Eukaryota</taxon>
        <taxon>Fungi</taxon>
        <taxon>Dikarya</taxon>
        <taxon>Ascomycota</taxon>
        <taxon>Pezizomycotina</taxon>
        <taxon>Dothideomycetes</taxon>
        <taxon>Pleosporomycetidae</taxon>
        <taxon>Venturiales</taxon>
        <taxon>Sympoventuriaceae</taxon>
        <taxon>Verruconis</taxon>
    </lineage>
</organism>
<feature type="chain" id="PRO_5002238554" description="Phytase-like domain-containing protein" evidence="2">
    <location>
        <begin position="21"/>
        <end position="667"/>
    </location>
</feature>
<dbReference type="InParanoid" id="A0A0D2AQ05"/>
<dbReference type="GeneID" id="27315264"/>
<proteinExistence type="predicted"/>
<feature type="compositionally biased region" description="Polar residues" evidence="1">
    <location>
        <begin position="59"/>
        <end position="76"/>
    </location>
</feature>
<name>A0A0D2AQ05_9PEZI</name>
<feature type="signal peptide" evidence="2">
    <location>
        <begin position="1"/>
        <end position="20"/>
    </location>
</feature>
<reference evidence="4 5" key="1">
    <citation type="submission" date="2015-01" db="EMBL/GenBank/DDBJ databases">
        <title>The Genome Sequence of Ochroconis gallopava CBS43764.</title>
        <authorList>
            <consortium name="The Broad Institute Genomics Platform"/>
            <person name="Cuomo C."/>
            <person name="de Hoog S."/>
            <person name="Gorbushina A."/>
            <person name="Stielow B."/>
            <person name="Teixiera M."/>
            <person name="Abouelleil A."/>
            <person name="Chapman S.B."/>
            <person name="Priest M."/>
            <person name="Young S.K."/>
            <person name="Wortman J."/>
            <person name="Nusbaum C."/>
            <person name="Birren B."/>
        </authorList>
    </citation>
    <scope>NUCLEOTIDE SEQUENCE [LARGE SCALE GENOMIC DNA]</scope>
    <source>
        <strain evidence="4 5">CBS 43764</strain>
    </source>
</reference>
<dbReference type="STRING" id="253628.A0A0D2AQ05"/>
<accession>A0A0D2AQ05</accession>
<dbReference type="Pfam" id="PF13449">
    <property type="entry name" value="Phytase-like"/>
    <property type="match status" value="1"/>
</dbReference>
<evidence type="ECO:0000313" key="4">
    <source>
        <dbReference type="EMBL" id="KIW01249.1"/>
    </source>
</evidence>
<feature type="domain" description="Phytase-like" evidence="3">
    <location>
        <begin position="284"/>
        <end position="625"/>
    </location>
</feature>
<dbReference type="OrthoDB" id="425936at2759"/>
<dbReference type="PROSITE" id="PS51257">
    <property type="entry name" value="PROKAR_LIPOPROTEIN"/>
    <property type="match status" value="1"/>
</dbReference>
<dbReference type="RefSeq" id="XP_016211118.1">
    <property type="nucleotide sequence ID" value="XM_016361042.1"/>
</dbReference>
<gene>
    <name evidence="4" type="ORF">PV09_07291</name>
</gene>